<protein>
    <submittedName>
        <fullName evidence="1">Uncharacterized protein</fullName>
    </submittedName>
</protein>
<gene>
    <name evidence="1" type="ORF">ENV17_08035</name>
</gene>
<dbReference type="EMBL" id="DTFI01000232">
    <property type="protein sequence ID" value="HGI44315.1"/>
    <property type="molecule type" value="Genomic_DNA"/>
</dbReference>
<proteinExistence type="predicted"/>
<dbReference type="AlphaFoldDB" id="A0A7C4BAI9"/>
<evidence type="ECO:0000313" key="1">
    <source>
        <dbReference type="EMBL" id="HGI44315.1"/>
    </source>
</evidence>
<sequence>MNLGRPKKLLERLRRALGFSAEEDPLRREIGEAWRLAEEAVKAGKRVEKHLRRKRGKPGERGGLLRAAEELEQLFPEELSKE</sequence>
<name>A0A7C4BAI9_THEPE</name>
<comment type="caution">
    <text evidence="1">The sequence shown here is derived from an EMBL/GenBank/DDBJ whole genome shotgun (WGS) entry which is preliminary data.</text>
</comment>
<accession>A0A7C4BAI9</accession>
<organism evidence="1">
    <name type="scientific">Thermofilum pendens</name>
    <dbReference type="NCBI Taxonomy" id="2269"/>
    <lineage>
        <taxon>Archaea</taxon>
        <taxon>Thermoproteota</taxon>
        <taxon>Thermoprotei</taxon>
        <taxon>Thermofilales</taxon>
        <taxon>Thermofilaceae</taxon>
        <taxon>Thermofilum</taxon>
    </lineage>
</organism>
<reference evidence="1" key="1">
    <citation type="journal article" date="2020" name="mSystems">
        <title>Genome- and Community-Level Interaction Insights into Carbon Utilization and Element Cycling Functions of Hydrothermarchaeota in Hydrothermal Sediment.</title>
        <authorList>
            <person name="Zhou Z."/>
            <person name="Liu Y."/>
            <person name="Xu W."/>
            <person name="Pan J."/>
            <person name="Luo Z.H."/>
            <person name="Li M."/>
        </authorList>
    </citation>
    <scope>NUCLEOTIDE SEQUENCE [LARGE SCALE GENOMIC DNA]</scope>
    <source>
        <strain evidence="1">SpSt-735</strain>
    </source>
</reference>